<organism evidence="4 5">
    <name type="scientific">Chryseobacterium lathyri</name>
    <dbReference type="NCBI Taxonomy" id="395933"/>
    <lineage>
        <taxon>Bacteria</taxon>
        <taxon>Pseudomonadati</taxon>
        <taxon>Bacteroidota</taxon>
        <taxon>Flavobacteriia</taxon>
        <taxon>Flavobacteriales</taxon>
        <taxon>Weeksellaceae</taxon>
        <taxon>Chryseobacterium group</taxon>
        <taxon>Chryseobacterium</taxon>
    </lineage>
</organism>
<dbReference type="SUPFAM" id="SSF51905">
    <property type="entry name" value="FAD/NAD(P)-binding domain"/>
    <property type="match status" value="1"/>
</dbReference>
<accession>A0ABT9SIF7</accession>
<name>A0ABT9SIF7_9FLAO</name>
<keyword evidence="1" id="KW-0285">Flavoprotein</keyword>
<dbReference type="RefSeq" id="WP_306841835.1">
    <property type="nucleotide sequence ID" value="NZ_JAUSRL010000002.1"/>
</dbReference>
<evidence type="ECO:0000256" key="2">
    <source>
        <dbReference type="ARBA" id="ARBA00023002"/>
    </source>
</evidence>
<dbReference type="PRINTS" id="PR00368">
    <property type="entry name" value="FADPNR"/>
</dbReference>
<proteinExistence type="predicted"/>
<dbReference type="PANTHER" id="PTHR48105">
    <property type="entry name" value="THIOREDOXIN REDUCTASE 1-RELATED-RELATED"/>
    <property type="match status" value="1"/>
</dbReference>
<evidence type="ECO:0000313" key="5">
    <source>
        <dbReference type="Proteomes" id="UP001235513"/>
    </source>
</evidence>
<dbReference type="InterPro" id="IPR050097">
    <property type="entry name" value="Ferredoxin-NADP_redctase_2"/>
</dbReference>
<sequence length="333" mass="36402">MDRRFFIKNGSIAFLAISAPSVFFKSIDMGLNNEKLYDVIIVGGSYAGLSSAMTLGRSLRNVLIIDSGNPCNKQTPHSQNFLTRDGMPPGEIAKIAKEEVSKYPTIEFYSGFAVNGNKISEGFLIKTSDGKSFKSKKLIFATGILDTMHDIKGFAECWGISVIHCPYCHGYEFRNKKTAILADGDRLIHFTSLIKNLTDDVTLITSGKTAGDINGIATLKKNDIKIIEKKISEIEHHNGYVNKIIFSDGTAESFEAMYAPVPFRQHCSIPQELGCEMTDTGLIKIDDSQKTTVDNIYAVGDNCNPLRAVSLAVSSGTLAGVKVNSELSAEMFL</sequence>
<keyword evidence="5" id="KW-1185">Reference proteome</keyword>
<comment type="caution">
    <text evidence="4">The sequence shown here is derived from an EMBL/GenBank/DDBJ whole genome shotgun (WGS) entry which is preliminary data.</text>
</comment>
<evidence type="ECO:0000256" key="1">
    <source>
        <dbReference type="ARBA" id="ARBA00022630"/>
    </source>
</evidence>
<dbReference type="Proteomes" id="UP001235513">
    <property type="component" value="Unassembled WGS sequence"/>
</dbReference>
<evidence type="ECO:0000259" key="3">
    <source>
        <dbReference type="Pfam" id="PF07992"/>
    </source>
</evidence>
<dbReference type="Gene3D" id="3.50.50.60">
    <property type="entry name" value="FAD/NAD(P)-binding domain"/>
    <property type="match status" value="2"/>
</dbReference>
<gene>
    <name evidence="4" type="ORF">J2T04_001085</name>
</gene>
<dbReference type="Pfam" id="PF07992">
    <property type="entry name" value="Pyr_redox_2"/>
    <property type="match status" value="1"/>
</dbReference>
<dbReference type="InterPro" id="IPR036188">
    <property type="entry name" value="FAD/NAD-bd_sf"/>
</dbReference>
<dbReference type="InterPro" id="IPR023753">
    <property type="entry name" value="FAD/NAD-binding_dom"/>
</dbReference>
<keyword evidence="2" id="KW-0560">Oxidoreductase</keyword>
<evidence type="ECO:0000313" key="4">
    <source>
        <dbReference type="EMBL" id="MDP9959206.1"/>
    </source>
</evidence>
<dbReference type="PRINTS" id="PR00469">
    <property type="entry name" value="PNDRDTASEII"/>
</dbReference>
<reference evidence="4 5" key="1">
    <citation type="submission" date="2023-07" db="EMBL/GenBank/DDBJ databases">
        <title>Sorghum-associated microbial communities from plants grown in Nebraska, USA.</title>
        <authorList>
            <person name="Schachtman D."/>
        </authorList>
    </citation>
    <scope>NUCLEOTIDE SEQUENCE [LARGE SCALE GENOMIC DNA]</scope>
    <source>
        <strain evidence="4 5">CC351</strain>
    </source>
</reference>
<dbReference type="EMBL" id="JAUSRL010000002">
    <property type="protein sequence ID" value="MDP9959206.1"/>
    <property type="molecule type" value="Genomic_DNA"/>
</dbReference>
<feature type="domain" description="FAD/NAD(P)-binding" evidence="3">
    <location>
        <begin position="37"/>
        <end position="316"/>
    </location>
</feature>
<protein>
    <submittedName>
        <fullName evidence="4">Thioredoxin reductase</fullName>
    </submittedName>
</protein>